<feature type="domain" description="DUF4369" evidence="1">
    <location>
        <begin position="26"/>
        <end position="124"/>
    </location>
</feature>
<evidence type="ECO:0000259" key="1">
    <source>
        <dbReference type="Pfam" id="PF14289"/>
    </source>
</evidence>
<sequence length="234" mass="26127">MKYLHTFLIIAILIASCSGDKTPAMEVSGTVKGLKKGTLYLQKVEDSALVTLDSITLRGNGDFGFSTTIESPEIFYLYLKKEDQNEVNDRITFFGEPGKITIKTVWNAFDSKAVIEGSSTQKELEEYREVMTRFNTENLEQLKAANDPEIINDAAALDSLQKANERSIRRSYLYTLNYAMSHTGSHIAPFIAITEVPDANSKYLDSLYNSLEPQVANGKYGKALKSLLEKRSAE</sequence>
<dbReference type="EMBL" id="BMFH01000001">
    <property type="protein sequence ID" value="GGD43857.1"/>
    <property type="molecule type" value="Genomic_DNA"/>
</dbReference>
<dbReference type="RefSeq" id="WP_188369455.1">
    <property type="nucleotide sequence ID" value="NZ_BMFH01000001.1"/>
</dbReference>
<evidence type="ECO:0000313" key="3">
    <source>
        <dbReference type="Proteomes" id="UP000625780"/>
    </source>
</evidence>
<gene>
    <name evidence="2" type="ORF">GCM10011361_08520</name>
</gene>
<evidence type="ECO:0000313" key="2">
    <source>
        <dbReference type="EMBL" id="GGD43857.1"/>
    </source>
</evidence>
<comment type="caution">
    <text evidence="2">The sequence shown here is derived from an EMBL/GenBank/DDBJ whole genome shotgun (WGS) entry which is preliminary data.</text>
</comment>
<organism evidence="2 3">
    <name type="scientific">Muriicola marianensis</name>
    <dbReference type="NCBI Taxonomy" id="1324801"/>
    <lineage>
        <taxon>Bacteria</taxon>
        <taxon>Pseudomonadati</taxon>
        <taxon>Bacteroidota</taxon>
        <taxon>Flavobacteriia</taxon>
        <taxon>Flavobacteriales</taxon>
        <taxon>Flavobacteriaceae</taxon>
        <taxon>Muriicola</taxon>
    </lineage>
</organism>
<keyword evidence="3" id="KW-1185">Reference proteome</keyword>
<name>A0ABQ1QU25_9FLAO</name>
<accession>A0ABQ1QU25</accession>
<reference evidence="3" key="1">
    <citation type="journal article" date="2019" name="Int. J. Syst. Evol. Microbiol.">
        <title>The Global Catalogue of Microorganisms (GCM) 10K type strain sequencing project: providing services to taxonomists for standard genome sequencing and annotation.</title>
        <authorList>
            <consortium name="The Broad Institute Genomics Platform"/>
            <consortium name="The Broad Institute Genome Sequencing Center for Infectious Disease"/>
            <person name="Wu L."/>
            <person name="Ma J."/>
        </authorList>
    </citation>
    <scope>NUCLEOTIDE SEQUENCE [LARGE SCALE GENOMIC DNA]</scope>
    <source>
        <strain evidence="3">CGMCC 1.12606</strain>
    </source>
</reference>
<protein>
    <recommendedName>
        <fullName evidence="1">DUF4369 domain-containing protein</fullName>
    </recommendedName>
</protein>
<dbReference type="Proteomes" id="UP000625780">
    <property type="component" value="Unassembled WGS sequence"/>
</dbReference>
<dbReference type="PROSITE" id="PS51257">
    <property type="entry name" value="PROKAR_LIPOPROTEIN"/>
    <property type="match status" value="1"/>
</dbReference>
<proteinExistence type="predicted"/>
<dbReference type="InterPro" id="IPR025380">
    <property type="entry name" value="DUF4369"/>
</dbReference>
<dbReference type="Pfam" id="PF14289">
    <property type="entry name" value="DUF4369"/>
    <property type="match status" value="1"/>
</dbReference>